<dbReference type="InterPro" id="IPR020904">
    <property type="entry name" value="Sc_DH/Rdtase_CS"/>
</dbReference>
<dbReference type="AlphaFoldDB" id="A0A0F5K4E2"/>
<evidence type="ECO:0000256" key="2">
    <source>
        <dbReference type="ARBA" id="ARBA00023002"/>
    </source>
</evidence>
<dbReference type="SUPFAM" id="SSF51735">
    <property type="entry name" value="NAD(P)-binding Rossmann-fold domains"/>
    <property type="match status" value="1"/>
</dbReference>
<evidence type="ECO:0000256" key="1">
    <source>
        <dbReference type="ARBA" id="ARBA00006484"/>
    </source>
</evidence>
<evidence type="ECO:0000256" key="3">
    <source>
        <dbReference type="RuleBase" id="RU000363"/>
    </source>
</evidence>
<dbReference type="GO" id="GO:0016491">
    <property type="term" value="F:oxidoreductase activity"/>
    <property type="evidence" value="ECO:0007669"/>
    <property type="project" value="UniProtKB-KW"/>
</dbReference>
<protein>
    <submittedName>
        <fullName evidence="4">Short-chain dehydrogenase</fullName>
    </submittedName>
</protein>
<sequence>MELKGSVVFVTGASRGLGLAFAKAAVARGASKVYAGVRNPENVTIPGVTAVRLDVTNPASVKAAVELASDTTILVNNAGIARVMQSALDENAIDVAREIFETNYFGVVHVSQAFAPVLLRNGGGAIINVLSSVTWFSIPLLAAYAASKSAAWSFTNALRLSVSGNGTQVIGLHVGFMDTDLTKGLDVPKSDPLQVAHLAFDGVEAEVSEVLADDESREVKQSLSTAHPAYFHPPLPQ</sequence>
<dbReference type="NCBIfam" id="NF006117">
    <property type="entry name" value="PRK08264.1-3"/>
    <property type="match status" value="1"/>
</dbReference>
<dbReference type="OrthoDB" id="5786478at2"/>
<dbReference type="PRINTS" id="PR00080">
    <property type="entry name" value="SDRFAMILY"/>
</dbReference>
<dbReference type="InterPro" id="IPR002347">
    <property type="entry name" value="SDR_fam"/>
</dbReference>
<dbReference type="NCBIfam" id="NF006119">
    <property type="entry name" value="PRK08264.1-5"/>
    <property type="match status" value="1"/>
</dbReference>
<dbReference type="PATRIC" id="fig|28092.6.peg.810"/>
<dbReference type="InterPro" id="IPR036291">
    <property type="entry name" value="NAD(P)-bd_dom_sf"/>
</dbReference>
<dbReference type="PANTHER" id="PTHR43391:SF91">
    <property type="entry name" value="OS04G0390700 PROTEIN"/>
    <property type="match status" value="1"/>
</dbReference>
<dbReference type="GO" id="GO:0005829">
    <property type="term" value="C:cytosol"/>
    <property type="evidence" value="ECO:0007669"/>
    <property type="project" value="TreeGrafter"/>
</dbReference>
<dbReference type="Gene3D" id="3.40.50.720">
    <property type="entry name" value="NAD(P)-binding Rossmann-like Domain"/>
    <property type="match status" value="1"/>
</dbReference>
<evidence type="ECO:0000313" key="4">
    <source>
        <dbReference type="EMBL" id="KKB65001.1"/>
    </source>
</evidence>
<keyword evidence="2" id="KW-0560">Oxidoreductase</keyword>
<comment type="similarity">
    <text evidence="1 3">Belongs to the short-chain dehydrogenases/reductases (SDR) family.</text>
</comment>
<evidence type="ECO:0000313" key="5">
    <source>
        <dbReference type="Proteomes" id="UP000033618"/>
    </source>
</evidence>
<dbReference type="PANTHER" id="PTHR43391">
    <property type="entry name" value="RETINOL DEHYDROGENASE-RELATED"/>
    <property type="match status" value="1"/>
</dbReference>
<name>A0A0F5K4E2_9BURK</name>
<dbReference type="EMBL" id="LAQU01000002">
    <property type="protein sequence ID" value="KKB65001.1"/>
    <property type="molecule type" value="Genomic_DNA"/>
</dbReference>
<comment type="caution">
    <text evidence="4">The sequence shown here is derived from an EMBL/GenBank/DDBJ whole genome shotgun (WGS) entry which is preliminary data.</text>
</comment>
<reference evidence="4 5" key="1">
    <citation type="submission" date="2015-03" db="EMBL/GenBank/DDBJ databases">
        <title>Draft Genome Sequence of Burkholderia andropogonis type strain ICMP2807, isolated from Sorghum bicolor.</title>
        <authorList>
            <person name="Lopes-Santos L."/>
            <person name="Castro D.B."/>
            <person name="Ottoboni L.M."/>
            <person name="Park D."/>
            <person name="Weirc B.S."/>
            <person name="Destefano S.A."/>
        </authorList>
    </citation>
    <scope>NUCLEOTIDE SEQUENCE [LARGE SCALE GENOMIC DNA]</scope>
    <source>
        <strain evidence="4 5">ICMP2807</strain>
    </source>
</reference>
<dbReference type="STRING" id="28092.WM40_03400"/>
<keyword evidence="5" id="KW-1185">Reference proteome</keyword>
<accession>A0A0F5K4E2</accession>
<dbReference type="PROSITE" id="PS00061">
    <property type="entry name" value="ADH_SHORT"/>
    <property type="match status" value="1"/>
</dbReference>
<gene>
    <name evidence="4" type="ORF">WM40_03400</name>
</gene>
<dbReference type="PRINTS" id="PR00081">
    <property type="entry name" value="GDHRDH"/>
</dbReference>
<dbReference type="RefSeq" id="WP_046152125.1">
    <property type="nucleotide sequence ID" value="NZ_CADFGU010000004.1"/>
</dbReference>
<organism evidence="4 5">
    <name type="scientific">Robbsia andropogonis</name>
    <dbReference type="NCBI Taxonomy" id="28092"/>
    <lineage>
        <taxon>Bacteria</taxon>
        <taxon>Pseudomonadati</taxon>
        <taxon>Pseudomonadota</taxon>
        <taxon>Betaproteobacteria</taxon>
        <taxon>Burkholderiales</taxon>
        <taxon>Burkholderiaceae</taxon>
        <taxon>Robbsia</taxon>
    </lineage>
</organism>
<dbReference type="Proteomes" id="UP000033618">
    <property type="component" value="Unassembled WGS sequence"/>
</dbReference>
<dbReference type="Pfam" id="PF00106">
    <property type="entry name" value="adh_short"/>
    <property type="match status" value="1"/>
</dbReference>
<proteinExistence type="inferred from homology"/>